<evidence type="ECO:0000313" key="1">
    <source>
        <dbReference type="EMBL" id="ELY62142.1"/>
    </source>
</evidence>
<reference evidence="1 2" key="1">
    <citation type="journal article" date="2014" name="PLoS Genet.">
        <title>Phylogenetically driven sequencing of extremely halophilic archaea reveals strategies for static and dynamic osmo-response.</title>
        <authorList>
            <person name="Becker E.A."/>
            <person name="Seitzer P.M."/>
            <person name="Tritt A."/>
            <person name="Larsen D."/>
            <person name="Krusor M."/>
            <person name="Yao A.I."/>
            <person name="Wu D."/>
            <person name="Madern D."/>
            <person name="Eisen J.A."/>
            <person name="Darling A.E."/>
            <person name="Facciotti M.T."/>
        </authorList>
    </citation>
    <scope>NUCLEOTIDE SEQUENCE [LARGE SCALE GENOMIC DNA]</scope>
    <source>
        <strain evidence="1 2">JCM 12255</strain>
    </source>
</reference>
<sequence length="59" mass="6863">MNETEQLSHHHVHLPKLADYDLIEWHRGICCVERGPRFDEVRPLLEQLPDGTDSSPMRG</sequence>
<accession>L9XKQ0</accession>
<evidence type="ECO:0000313" key="2">
    <source>
        <dbReference type="Proteomes" id="UP000011602"/>
    </source>
</evidence>
<organism evidence="1 2">
    <name type="scientific">Natronolimnohabitans innermongolicus JCM 12255</name>
    <dbReference type="NCBI Taxonomy" id="1227499"/>
    <lineage>
        <taxon>Archaea</taxon>
        <taxon>Methanobacteriati</taxon>
        <taxon>Methanobacteriota</taxon>
        <taxon>Stenosarchaea group</taxon>
        <taxon>Halobacteria</taxon>
        <taxon>Halobacteriales</taxon>
        <taxon>Natrialbaceae</taxon>
        <taxon>Natronolimnohabitans</taxon>
    </lineage>
</organism>
<keyword evidence="2" id="KW-1185">Reference proteome</keyword>
<gene>
    <name evidence="1" type="ORF">C493_00965</name>
</gene>
<protein>
    <submittedName>
        <fullName evidence="1">Uncharacterized protein</fullName>
    </submittedName>
</protein>
<dbReference type="eggNOG" id="arCOG03828">
    <property type="taxonomic scope" value="Archaea"/>
</dbReference>
<dbReference type="EMBL" id="AOHZ01000003">
    <property type="protein sequence ID" value="ELY62142.1"/>
    <property type="molecule type" value="Genomic_DNA"/>
</dbReference>
<dbReference type="AlphaFoldDB" id="L9XKQ0"/>
<proteinExistence type="predicted"/>
<name>L9XKQ0_9EURY</name>
<comment type="caution">
    <text evidence="1">The sequence shown here is derived from an EMBL/GenBank/DDBJ whole genome shotgun (WGS) entry which is preliminary data.</text>
</comment>
<dbReference type="Proteomes" id="UP000011602">
    <property type="component" value="Unassembled WGS sequence"/>
</dbReference>